<reference evidence="1" key="1">
    <citation type="submission" date="2023-04" db="EMBL/GenBank/DDBJ databases">
        <title>Draft Genome sequencing of Naganishia species isolated from polar environments using Oxford Nanopore Technology.</title>
        <authorList>
            <person name="Leo P."/>
            <person name="Venkateswaran K."/>
        </authorList>
    </citation>
    <scope>NUCLEOTIDE SEQUENCE</scope>
    <source>
        <strain evidence="1">MNA-CCFEE 5425</strain>
    </source>
</reference>
<proteinExistence type="predicted"/>
<dbReference type="Proteomes" id="UP001243375">
    <property type="component" value="Unassembled WGS sequence"/>
</dbReference>
<protein>
    <submittedName>
        <fullName evidence="1">Uncharacterized protein</fullName>
    </submittedName>
</protein>
<evidence type="ECO:0000313" key="2">
    <source>
        <dbReference type="Proteomes" id="UP001243375"/>
    </source>
</evidence>
<dbReference type="EMBL" id="JASBWU010000012">
    <property type="protein sequence ID" value="KAJ9117533.1"/>
    <property type="molecule type" value="Genomic_DNA"/>
</dbReference>
<evidence type="ECO:0000313" key="1">
    <source>
        <dbReference type="EMBL" id="KAJ9117533.1"/>
    </source>
</evidence>
<gene>
    <name evidence="1" type="ORF">QFC22_004383</name>
</gene>
<name>A0ACC2X0K7_9TREE</name>
<sequence>MEEALQQLSDSLQTIMWPSMRRKAAPSVRSAPRAHERPVGTEHTAEQFFPVVFPSAAALDDAAQPPPPPSTALPNHFGNQDPMRTPRPGTLNRDGRAYVNPFDLSPRTEDALLAQEREELDTWLNTDTETKSDVESRRAGGKNEQVIRVSANDEKEQLVGKEQEPKGGFDDDFGAWDIRKLVDRALVGEGVDAEADDDEFSAFQSAPDKSTPKPYAAASHTKSGNNENDNIGSSSRPAVSASDDINDSDDDSGIPIDPTALLSHLQSLRVELAGVENEDERRARAGREVVDVMRGLGIRLDDLDLDLDTEGEGL</sequence>
<organism evidence="1 2">
    <name type="scientific">Naganishia vaughanmartiniae</name>
    <dbReference type="NCBI Taxonomy" id="1424756"/>
    <lineage>
        <taxon>Eukaryota</taxon>
        <taxon>Fungi</taxon>
        <taxon>Dikarya</taxon>
        <taxon>Basidiomycota</taxon>
        <taxon>Agaricomycotina</taxon>
        <taxon>Tremellomycetes</taxon>
        <taxon>Filobasidiales</taxon>
        <taxon>Filobasidiaceae</taxon>
        <taxon>Naganishia</taxon>
    </lineage>
</organism>
<comment type="caution">
    <text evidence="1">The sequence shown here is derived from an EMBL/GenBank/DDBJ whole genome shotgun (WGS) entry which is preliminary data.</text>
</comment>
<keyword evidence="2" id="KW-1185">Reference proteome</keyword>
<accession>A0ACC2X0K7</accession>